<keyword evidence="2" id="KW-1185">Reference proteome</keyword>
<gene>
    <name evidence="1" type="ORF">GARC_1013</name>
</gene>
<name>K6XBJ2_9ALTE</name>
<dbReference type="EMBL" id="BAEO01000012">
    <property type="protein sequence ID" value="GAC17994.1"/>
    <property type="molecule type" value="Genomic_DNA"/>
</dbReference>
<sequence length="73" mass="8384">MMLHLFEPNWGNQSIIVQGILNTSIKCRKGPGINIAWPEEGLSFAITLDKELESEYVWINKIFLLLLQLVMPK</sequence>
<dbReference type="Proteomes" id="UP000006327">
    <property type="component" value="Unassembled WGS sequence"/>
</dbReference>
<dbReference type="RefSeq" id="WP_007617352.1">
    <property type="nucleotide sequence ID" value="NZ_BAEO01000012.1"/>
</dbReference>
<reference evidence="1 2" key="1">
    <citation type="journal article" date="2017" name="Antonie Van Leeuwenhoek">
        <title>Rhizobium rhizosphaerae sp. nov., a novel species isolated from rice rhizosphere.</title>
        <authorList>
            <person name="Zhao J.J."/>
            <person name="Zhang J."/>
            <person name="Zhang R.J."/>
            <person name="Zhang C.W."/>
            <person name="Yin H.Q."/>
            <person name="Zhang X.X."/>
        </authorList>
    </citation>
    <scope>NUCLEOTIDE SEQUENCE [LARGE SCALE GENOMIC DNA]</scope>
    <source>
        <strain evidence="1 2">BSs20135</strain>
    </source>
</reference>
<organism evidence="1 2">
    <name type="scientific">Paraglaciecola arctica BSs20135</name>
    <dbReference type="NCBI Taxonomy" id="493475"/>
    <lineage>
        <taxon>Bacteria</taxon>
        <taxon>Pseudomonadati</taxon>
        <taxon>Pseudomonadota</taxon>
        <taxon>Gammaproteobacteria</taxon>
        <taxon>Alteromonadales</taxon>
        <taxon>Alteromonadaceae</taxon>
        <taxon>Paraglaciecola</taxon>
    </lineage>
</organism>
<dbReference type="STRING" id="493475.GARC_1013"/>
<comment type="caution">
    <text evidence="1">The sequence shown here is derived from an EMBL/GenBank/DDBJ whole genome shotgun (WGS) entry which is preliminary data.</text>
</comment>
<protein>
    <submittedName>
        <fullName evidence="1">Uncharacterized protein</fullName>
    </submittedName>
</protein>
<proteinExistence type="predicted"/>
<evidence type="ECO:0000313" key="1">
    <source>
        <dbReference type="EMBL" id="GAC17994.1"/>
    </source>
</evidence>
<evidence type="ECO:0000313" key="2">
    <source>
        <dbReference type="Proteomes" id="UP000006327"/>
    </source>
</evidence>
<dbReference type="AlphaFoldDB" id="K6XBJ2"/>
<accession>K6XBJ2</accession>